<protein>
    <submittedName>
        <fullName evidence="9">DNA-binding transcriptional response regulator, NtrC family, contains REC, AAA-type ATPase, and a Fis-type DNA-binding domains</fullName>
    </submittedName>
</protein>
<keyword evidence="5" id="KW-0804">Transcription</keyword>
<dbReference type="Gene3D" id="1.10.8.60">
    <property type="match status" value="1"/>
</dbReference>
<comment type="caution">
    <text evidence="9">The sequence shown here is derived from an EMBL/GenBank/DDBJ whole genome shotgun (WGS) entry which is preliminary data.</text>
</comment>
<dbReference type="Pfam" id="PF00158">
    <property type="entry name" value="Sigma54_activat"/>
    <property type="match status" value="1"/>
</dbReference>
<dbReference type="InterPro" id="IPR011006">
    <property type="entry name" value="CheY-like_superfamily"/>
</dbReference>
<dbReference type="RefSeq" id="WP_283443230.1">
    <property type="nucleotide sequence ID" value="NZ_FXUL01000012.1"/>
</dbReference>
<name>A0ABY1QCH9_9BURK</name>
<dbReference type="PANTHER" id="PTHR32071:SF113">
    <property type="entry name" value="ALGINATE BIOSYNTHESIS TRANSCRIPTIONAL REGULATORY PROTEIN ALGB"/>
    <property type="match status" value="1"/>
</dbReference>
<dbReference type="PROSITE" id="PS50110">
    <property type="entry name" value="RESPONSE_REGULATORY"/>
    <property type="match status" value="1"/>
</dbReference>
<keyword evidence="10" id="KW-1185">Reference proteome</keyword>
<evidence type="ECO:0000256" key="1">
    <source>
        <dbReference type="ARBA" id="ARBA00022741"/>
    </source>
</evidence>
<dbReference type="Proteomes" id="UP001158049">
    <property type="component" value="Unassembled WGS sequence"/>
</dbReference>
<evidence type="ECO:0000256" key="3">
    <source>
        <dbReference type="ARBA" id="ARBA00023015"/>
    </source>
</evidence>
<keyword evidence="1" id="KW-0547">Nucleotide-binding</keyword>
<sequence>MSHDVLIIEDEPILAKNVKAYLARYGYDSMLAFSGEEGLNAMNSFQPGVVLLDYHLPDMNGLQVLEQLRKREAGIKVIMITGHGSVQVAVQAMKGGACDYLSKPMILSELKLLVDQAIDRDKRDMNHVYPHEQPAGHQGLEQMIGTSLPMMDLKDSLRRLIAAEHVLEDNDAPSVLIVGETGTGKELVARALHFEGRRGLQPFIEINCAAMPSHLLEAELFGYERGAFTDAKARKPGLLEAADGGTLFLDEIGEAELSFQSKLLKVLEEKKLRRLGSLHEISVNFRVIAATNQDLELRVQEGKFRSDLYFRLCTMPLNVPPLRERGHDVLLLARNFLKLHGARYRKPDLFLTPGAEMALLDWPWPGNVRELRNTLEHVALMARDDAIGEGQLAKLISPAAVHIGTRPPACAAAGPVAGHRPADELNLEKLERDCLVRALQNTGWNVTQAAKLLGLSRDTLRYRMEKHGLKNVQ</sequence>
<evidence type="ECO:0000313" key="10">
    <source>
        <dbReference type="Proteomes" id="UP001158049"/>
    </source>
</evidence>
<keyword evidence="2" id="KW-0067">ATP-binding</keyword>
<evidence type="ECO:0000259" key="8">
    <source>
        <dbReference type="PROSITE" id="PS50110"/>
    </source>
</evidence>
<evidence type="ECO:0000259" key="7">
    <source>
        <dbReference type="PROSITE" id="PS50045"/>
    </source>
</evidence>
<feature type="domain" description="Sigma-54 factor interaction" evidence="7">
    <location>
        <begin position="143"/>
        <end position="380"/>
    </location>
</feature>
<dbReference type="CDD" id="cd00009">
    <property type="entry name" value="AAA"/>
    <property type="match status" value="1"/>
</dbReference>
<dbReference type="InterPro" id="IPR025662">
    <property type="entry name" value="Sigma_54_int_dom_ATP-bd_1"/>
</dbReference>
<dbReference type="Gene3D" id="3.40.50.300">
    <property type="entry name" value="P-loop containing nucleotide triphosphate hydrolases"/>
    <property type="match status" value="1"/>
</dbReference>
<dbReference type="InterPro" id="IPR002078">
    <property type="entry name" value="Sigma_54_int"/>
</dbReference>
<feature type="modified residue" description="4-aspartylphosphate" evidence="6">
    <location>
        <position position="53"/>
    </location>
</feature>
<dbReference type="InterPro" id="IPR002197">
    <property type="entry name" value="HTH_Fis"/>
</dbReference>
<dbReference type="Pfam" id="PF02954">
    <property type="entry name" value="HTH_8"/>
    <property type="match status" value="1"/>
</dbReference>
<keyword evidence="6" id="KW-0597">Phosphoprotein</keyword>
<keyword evidence="4 9" id="KW-0238">DNA-binding</keyword>
<dbReference type="InterPro" id="IPR025944">
    <property type="entry name" value="Sigma_54_int_dom_CS"/>
</dbReference>
<dbReference type="PROSITE" id="PS00676">
    <property type="entry name" value="SIGMA54_INTERACT_2"/>
    <property type="match status" value="1"/>
</dbReference>
<dbReference type="Gene3D" id="1.10.10.60">
    <property type="entry name" value="Homeodomain-like"/>
    <property type="match status" value="1"/>
</dbReference>
<evidence type="ECO:0000256" key="5">
    <source>
        <dbReference type="ARBA" id="ARBA00023163"/>
    </source>
</evidence>
<keyword evidence="3" id="KW-0805">Transcription regulation</keyword>
<dbReference type="EMBL" id="FXUL01000012">
    <property type="protein sequence ID" value="SMP66665.1"/>
    <property type="molecule type" value="Genomic_DNA"/>
</dbReference>
<dbReference type="InterPro" id="IPR003593">
    <property type="entry name" value="AAA+_ATPase"/>
</dbReference>
<dbReference type="SUPFAM" id="SSF52172">
    <property type="entry name" value="CheY-like"/>
    <property type="match status" value="1"/>
</dbReference>
<dbReference type="SMART" id="SM00448">
    <property type="entry name" value="REC"/>
    <property type="match status" value="1"/>
</dbReference>
<dbReference type="PANTHER" id="PTHR32071">
    <property type="entry name" value="TRANSCRIPTIONAL REGULATORY PROTEIN"/>
    <property type="match status" value="1"/>
</dbReference>
<dbReference type="InterPro" id="IPR025943">
    <property type="entry name" value="Sigma_54_int_dom_ATP-bd_2"/>
</dbReference>
<dbReference type="PRINTS" id="PR01590">
    <property type="entry name" value="HTHFIS"/>
</dbReference>
<proteinExistence type="predicted"/>
<dbReference type="PROSITE" id="PS50045">
    <property type="entry name" value="SIGMA54_INTERACT_4"/>
    <property type="match status" value="1"/>
</dbReference>
<dbReference type="Pfam" id="PF00072">
    <property type="entry name" value="Response_reg"/>
    <property type="match status" value="1"/>
</dbReference>
<dbReference type="PROSITE" id="PS00688">
    <property type="entry name" value="SIGMA54_INTERACT_3"/>
    <property type="match status" value="1"/>
</dbReference>
<evidence type="ECO:0000256" key="2">
    <source>
        <dbReference type="ARBA" id="ARBA00022840"/>
    </source>
</evidence>
<reference evidence="9 10" key="1">
    <citation type="submission" date="2017-05" db="EMBL/GenBank/DDBJ databases">
        <authorList>
            <person name="Varghese N."/>
            <person name="Submissions S."/>
        </authorList>
    </citation>
    <scope>NUCLEOTIDE SEQUENCE [LARGE SCALE GENOMIC DNA]</scope>
    <source>
        <strain evidence="9 10">DSM 26001</strain>
    </source>
</reference>
<evidence type="ECO:0000313" key="9">
    <source>
        <dbReference type="EMBL" id="SMP66665.1"/>
    </source>
</evidence>
<dbReference type="SUPFAM" id="SSF46689">
    <property type="entry name" value="Homeodomain-like"/>
    <property type="match status" value="1"/>
</dbReference>
<accession>A0ABY1QCH9</accession>
<feature type="domain" description="Response regulatory" evidence="8">
    <location>
        <begin position="4"/>
        <end position="118"/>
    </location>
</feature>
<dbReference type="InterPro" id="IPR009057">
    <property type="entry name" value="Homeodomain-like_sf"/>
</dbReference>
<dbReference type="PROSITE" id="PS00675">
    <property type="entry name" value="SIGMA54_INTERACT_1"/>
    <property type="match status" value="1"/>
</dbReference>
<evidence type="ECO:0000256" key="4">
    <source>
        <dbReference type="ARBA" id="ARBA00023125"/>
    </source>
</evidence>
<dbReference type="SUPFAM" id="SSF52540">
    <property type="entry name" value="P-loop containing nucleoside triphosphate hydrolases"/>
    <property type="match status" value="1"/>
</dbReference>
<dbReference type="InterPro" id="IPR027417">
    <property type="entry name" value="P-loop_NTPase"/>
</dbReference>
<gene>
    <name evidence="9" type="ORF">SAMN06295970_11228</name>
</gene>
<dbReference type="Pfam" id="PF25601">
    <property type="entry name" value="AAA_lid_14"/>
    <property type="match status" value="1"/>
</dbReference>
<evidence type="ECO:0000256" key="6">
    <source>
        <dbReference type="PROSITE-ProRule" id="PRU00169"/>
    </source>
</evidence>
<dbReference type="SMART" id="SM00382">
    <property type="entry name" value="AAA"/>
    <property type="match status" value="1"/>
</dbReference>
<organism evidence="9 10">
    <name type="scientific">Noviherbaspirillum suwonense</name>
    <dbReference type="NCBI Taxonomy" id="1224511"/>
    <lineage>
        <taxon>Bacteria</taxon>
        <taxon>Pseudomonadati</taxon>
        <taxon>Pseudomonadota</taxon>
        <taxon>Betaproteobacteria</taxon>
        <taxon>Burkholderiales</taxon>
        <taxon>Oxalobacteraceae</taxon>
        <taxon>Noviherbaspirillum</taxon>
    </lineage>
</organism>
<dbReference type="InterPro" id="IPR058031">
    <property type="entry name" value="AAA_lid_NorR"/>
</dbReference>
<dbReference type="GO" id="GO:0003677">
    <property type="term" value="F:DNA binding"/>
    <property type="evidence" value="ECO:0007669"/>
    <property type="project" value="UniProtKB-KW"/>
</dbReference>
<dbReference type="InterPro" id="IPR001789">
    <property type="entry name" value="Sig_transdc_resp-reg_receiver"/>
</dbReference>
<dbReference type="Gene3D" id="3.40.50.2300">
    <property type="match status" value="1"/>
</dbReference>